<dbReference type="SUPFAM" id="SSF69279">
    <property type="entry name" value="Phage tail proteins"/>
    <property type="match status" value="1"/>
</dbReference>
<dbReference type="InterPro" id="IPR038628">
    <property type="entry name" value="XkdM-like_sf"/>
</dbReference>
<evidence type="ECO:0000313" key="2">
    <source>
        <dbReference type="Proteomes" id="UP000188159"/>
    </source>
</evidence>
<dbReference type="AlphaFoldDB" id="A0A1Q2C4D8"/>
<gene>
    <name evidence="1" type="ORF">DO83_02520</name>
</gene>
<sequence>MNGTFGNVWLNDQYMAESTALQAKYKITKSDVVQTNTLSKGQKITQLEGTGTLKMNKISSYMIKLLLADIKKGIMPDITIITALKDPASLGTERVKITGVSFDELTLADWEANKLGEESYPFTFADAEPIDLI</sequence>
<proteinExistence type="predicted"/>
<dbReference type="Proteomes" id="UP000188159">
    <property type="component" value="Chromosome"/>
</dbReference>
<accession>A0A1Q2C4D8</accession>
<dbReference type="InterPro" id="IPR018989">
    <property type="entry name" value="DUF2001"/>
</dbReference>
<dbReference type="Gene3D" id="2.30.110.40">
    <property type="entry name" value="Phage tail tube protein"/>
    <property type="match status" value="1"/>
</dbReference>
<evidence type="ECO:0000313" key="1">
    <source>
        <dbReference type="EMBL" id="AQP38586.1"/>
    </source>
</evidence>
<dbReference type="EMBL" id="CP012098">
    <property type="protein sequence ID" value="AQP38586.1"/>
    <property type="molecule type" value="Genomic_DNA"/>
</dbReference>
<protein>
    <submittedName>
        <fullName evidence="1">Phage portal protein</fullName>
    </submittedName>
</protein>
<organism evidence="1 2">
    <name type="scientific">Anaerostipes hadrus</name>
    <dbReference type="NCBI Taxonomy" id="649756"/>
    <lineage>
        <taxon>Bacteria</taxon>
        <taxon>Bacillati</taxon>
        <taxon>Bacillota</taxon>
        <taxon>Clostridia</taxon>
        <taxon>Lachnospirales</taxon>
        <taxon>Lachnospiraceae</taxon>
        <taxon>Anaerostipes</taxon>
    </lineage>
</organism>
<dbReference type="Pfam" id="PF09393">
    <property type="entry name" value="DUF2001"/>
    <property type="match status" value="1"/>
</dbReference>
<name>A0A1Q2C4D8_ANAHA</name>
<dbReference type="OrthoDB" id="1697482at2"/>
<reference evidence="1 2" key="1">
    <citation type="journal article" date="2016" name="Sci. Rep.">
        <title>Accelerated dysbiosis of gut microbiota during aggravation of DSS-induced colitis by a butyrate-producing bacterium.</title>
        <authorList>
            <person name="Zhang Q."/>
            <person name="Wu Y."/>
            <person name="Wang J."/>
            <person name="Wu G."/>
            <person name="Long W."/>
            <person name="Xue Z."/>
            <person name="Wang L."/>
            <person name="Zhang X."/>
            <person name="Pang X."/>
            <person name="Zhao Y."/>
            <person name="Zhao L."/>
            <person name="Zhang C."/>
        </authorList>
    </citation>
    <scope>NUCLEOTIDE SEQUENCE [LARGE SCALE GENOMIC DNA]</scope>
    <source>
        <strain evidence="1 2">BPB5</strain>
    </source>
</reference>